<evidence type="ECO:0000313" key="5">
    <source>
        <dbReference type="EMBL" id="VAW91548.1"/>
    </source>
</evidence>
<dbReference type="Gene3D" id="3.50.50.60">
    <property type="entry name" value="FAD/NAD(P)-binding domain"/>
    <property type="match status" value="1"/>
</dbReference>
<reference evidence="5" key="1">
    <citation type="submission" date="2018-06" db="EMBL/GenBank/DDBJ databases">
        <authorList>
            <person name="Zhirakovskaya E."/>
        </authorList>
    </citation>
    <scope>NUCLEOTIDE SEQUENCE</scope>
</reference>
<dbReference type="GO" id="GO:0005737">
    <property type="term" value="C:cytoplasm"/>
    <property type="evidence" value="ECO:0007669"/>
    <property type="project" value="TreeGrafter"/>
</dbReference>
<gene>
    <name evidence="5" type="ORF">MNBD_GAMMA21-1080</name>
</gene>
<dbReference type="InterPro" id="IPR036188">
    <property type="entry name" value="FAD/NAD-bd_sf"/>
</dbReference>
<dbReference type="EMBL" id="UOFR01000012">
    <property type="protein sequence ID" value="VAW91548.1"/>
    <property type="molecule type" value="Genomic_DNA"/>
</dbReference>
<dbReference type="Gene3D" id="3.30.9.10">
    <property type="entry name" value="D-Amino Acid Oxidase, subunit A, domain 2"/>
    <property type="match status" value="1"/>
</dbReference>
<feature type="domain" description="FAD dependent oxidoreductase" evidence="4">
    <location>
        <begin position="3"/>
        <end position="345"/>
    </location>
</feature>
<dbReference type="InterPro" id="IPR006076">
    <property type="entry name" value="FAD-dep_OxRdtase"/>
</dbReference>
<organism evidence="5">
    <name type="scientific">hydrothermal vent metagenome</name>
    <dbReference type="NCBI Taxonomy" id="652676"/>
    <lineage>
        <taxon>unclassified sequences</taxon>
        <taxon>metagenomes</taxon>
        <taxon>ecological metagenomes</taxon>
    </lineage>
</organism>
<evidence type="ECO:0000259" key="4">
    <source>
        <dbReference type="Pfam" id="PF01266"/>
    </source>
</evidence>
<evidence type="ECO:0000256" key="2">
    <source>
        <dbReference type="ARBA" id="ARBA00022977"/>
    </source>
</evidence>
<dbReference type="InterPro" id="IPR012727">
    <property type="entry name" value="Gly_oxidase_ThiO"/>
</dbReference>
<protein>
    <submittedName>
        <fullName evidence="5">Glycine oxidase ThiO</fullName>
        <ecNumber evidence="5">1.4.3.19</ecNumber>
    </submittedName>
</protein>
<name>A0A3B0ZDQ2_9ZZZZ</name>
<dbReference type="SUPFAM" id="SSF51905">
    <property type="entry name" value="FAD/NAD(P)-binding domain"/>
    <property type="match status" value="1"/>
</dbReference>
<accession>A0A3B0ZDQ2</accession>
<dbReference type="GO" id="GO:0009228">
    <property type="term" value="P:thiamine biosynthetic process"/>
    <property type="evidence" value="ECO:0007669"/>
    <property type="project" value="UniProtKB-KW"/>
</dbReference>
<evidence type="ECO:0000256" key="3">
    <source>
        <dbReference type="ARBA" id="ARBA00023002"/>
    </source>
</evidence>
<dbReference type="SUPFAM" id="SSF54373">
    <property type="entry name" value="FAD-linked reductases, C-terminal domain"/>
    <property type="match status" value="1"/>
</dbReference>
<dbReference type="GO" id="GO:0050660">
    <property type="term" value="F:flavin adenine dinucleotide binding"/>
    <property type="evidence" value="ECO:0007669"/>
    <property type="project" value="InterPro"/>
</dbReference>
<dbReference type="UniPathway" id="UPA00060"/>
<evidence type="ECO:0000256" key="1">
    <source>
        <dbReference type="ARBA" id="ARBA00004948"/>
    </source>
</evidence>
<dbReference type="PANTHER" id="PTHR13847:SF289">
    <property type="entry name" value="GLYCINE OXIDASE"/>
    <property type="match status" value="1"/>
</dbReference>
<dbReference type="NCBIfam" id="TIGR02352">
    <property type="entry name" value="thiamin_ThiO"/>
    <property type="match status" value="1"/>
</dbReference>
<sequence>MKAVVVGGGLLGLLSARALSQQGAEVTVVEQGAFGQESSWAGGGILSPLYPWNYSNAVNALAGWGQKFYPELIQQLMLESDVDPEWTQSGMLVLENEPANFVDARGWASARDLNCLEWDPLMLAEREPQIQDEHHGLFFPEIAQVRNPRLLKSVLESCVHHKVKLVANCPVTELVHHDGVIKGVASYDTRFNADVVVVCAGAWSAKVMALLQQDVQINPVRGQMIMYRMPAGQRQLIKRITLMDDHYVIPRRDGRILVGSTLEHTEFDKSTTEQARIQLAEFAEQLYPCLQNAEIERQWAGLRPASPDGIPYICSIPGYQGLFLNAGHFRNGVVLAPASVQLLMDLIYQQPPVLDPEPYRLKRG</sequence>
<keyword evidence="2" id="KW-0784">Thiamine biosynthesis</keyword>
<comment type="pathway">
    <text evidence="1">Cofactor biosynthesis; thiamine diphosphate biosynthesis.</text>
</comment>
<dbReference type="EC" id="1.4.3.19" evidence="5"/>
<dbReference type="PANTHER" id="PTHR13847">
    <property type="entry name" value="SARCOSINE DEHYDROGENASE-RELATED"/>
    <property type="match status" value="1"/>
</dbReference>
<dbReference type="AlphaFoldDB" id="A0A3B0ZDQ2"/>
<dbReference type="Pfam" id="PF01266">
    <property type="entry name" value="DAO"/>
    <property type="match status" value="1"/>
</dbReference>
<keyword evidence="3 5" id="KW-0560">Oxidoreductase</keyword>
<proteinExistence type="predicted"/>
<dbReference type="GO" id="GO:0009229">
    <property type="term" value="P:thiamine diphosphate biosynthetic process"/>
    <property type="evidence" value="ECO:0007669"/>
    <property type="project" value="UniProtKB-UniPathway"/>
</dbReference>
<dbReference type="GO" id="GO:0043799">
    <property type="term" value="F:glycine oxidase activity"/>
    <property type="evidence" value="ECO:0007669"/>
    <property type="project" value="UniProtKB-EC"/>
</dbReference>